<proteinExistence type="predicted"/>
<evidence type="ECO:0000313" key="3">
    <source>
        <dbReference type="Proteomes" id="UP000050996"/>
    </source>
</evidence>
<dbReference type="SUPFAM" id="SSF51905">
    <property type="entry name" value="FAD/NAD(P)-binding domain"/>
    <property type="match status" value="1"/>
</dbReference>
<feature type="domain" description="Amine oxidase" evidence="1">
    <location>
        <begin position="14"/>
        <end position="422"/>
    </location>
</feature>
<accession>A0A0Q3VK44</accession>
<dbReference type="InterPro" id="IPR050464">
    <property type="entry name" value="Zeta_carotene_desat/Oxidored"/>
</dbReference>
<dbReference type="Pfam" id="PF01593">
    <property type="entry name" value="Amino_oxidase"/>
    <property type="match status" value="1"/>
</dbReference>
<organism evidence="2 3">
    <name type="scientific">Cytobacillus solani</name>
    <dbReference type="NCBI Taxonomy" id="1637975"/>
    <lineage>
        <taxon>Bacteria</taxon>
        <taxon>Bacillati</taxon>
        <taxon>Bacillota</taxon>
        <taxon>Bacilli</taxon>
        <taxon>Bacillales</taxon>
        <taxon>Bacillaceae</taxon>
        <taxon>Cytobacillus</taxon>
    </lineage>
</organism>
<dbReference type="PANTHER" id="PTHR42923">
    <property type="entry name" value="PROTOPORPHYRINOGEN OXIDASE"/>
    <property type="match status" value="1"/>
</dbReference>
<dbReference type="RefSeq" id="WP_056686952.1">
    <property type="nucleotide sequence ID" value="NZ_CP041305.1"/>
</dbReference>
<evidence type="ECO:0000259" key="1">
    <source>
        <dbReference type="Pfam" id="PF01593"/>
    </source>
</evidence>
<evidence type="ECO:0000313" key="2">
    <source>
        <dbReference type="EMBL" id="KQL21674.1"/>
    </source>
</evidence>
<dbReference type="Gene3D" id="3.90.660.50">
    <property type="match status" value="1"/>
</dbReference>
<reference evidence="2 3" key="1">
    <citation type="submission" date="2015-09" db="EMBL/GenBank/DDBJ databases">
        <title>Genome sequencing project for genomic taxonomy and phylogenomics of Bacillus-like bacteria.</title>
        <authorList>
            <person name="Liu B."/>
            <person name="Wang J."/>
            <person name="Zhu Y."/>
            <person name="Liu G."/>
            <person name="Chen Q."/>
            <person name="Chen Z."/>
            <person name="Lan J."/>
            <person name="Che J."/>
            <person name="Ge C."/>
            <person name="Shi H."/>
            <person name="Pan Z."/>
            <person name="Liu X."/>
        </authorList>
    </citation>
    <scope>NUCLEOTIDE SEQUENCE [LARGE SCALE GENOMIC DNA]</scope>
    <source>
        <strain evidence="2 3">FJAT-18043</strain>
    </source>
</reference>
<gene>
    <name evidence="2" type="ORF">AN957_26040</name>
</gene>
<dbReference type="AlphaFoldDB" id="A0A0Q3VK44"/>
<dbReference type="InterPro" id="IPR002937">
    <property type="entry name" value="Amino_oxidase"/>
</dbReference>
<dbReference type="InterPro" id="IPR036188">
    <property type="entry name" value="FAD/NAD-bd_sf"/>
</dbReference>
<keyword evidence="3" id="KW-1185">Reference proteome</keyword>
<dbReference type="PATRIC" id="fig|1637975.4.peg.5263"/>
<protein>
    <submittedName>
        <fullName evidence="2">FAD-dependent pyridine nucleotide-disulfide oxidoreductase</fullName>
    </submittedName>
</protein>
<dbReference type="PANTHER" id="PTHR42923:SF3">
    <property type="entry name" value="PROTOPORPHYRINOGEN OXIDASE"/>
    <property type="match status" value="1"/>
</dbReference>
<sequence length="440" mass="49326">MTQTWDIVIVGGGLAGYVAANYLMNTNLSILILEKGKSVGGRARTNKMNGQHFNLGPHALYKKGKARFILEDLGIHLNGKSPKLGGTLIENNVEYTAPFSPFELFTTRFLHSKERMEWIAVILKIMSADPEKLTNQTFQQWVHQMTKSNTIKSLPYTLGRLATYCHAPEKISARVAVSHLKYAMGGVLYLDDGWQTIIDQLHNKAIVSGVHVHSHTLVEQMERDPKKDQFKFTLSNGEETLGKYVICTTGPNELIHMLGEKASLPNRDFFAQITPVKGATLDVALTQLPIPKQLFAMGTTDPLYYSVHSTYARLSDHTKNAVLHVFKYHYPNEHVDGPSVKNELEQFLDRLQPGWQQYVISKRFIPDITVNQRLPQIGDELNLHRSKTEIPGLYIAGDWTSPHSILAEGAISSGKQAAEEIILNEERKNSANYNGRVPAI</sequence>
<dbReference type="EMBL" id="LJIX01000006">
    <property type="protein sequence ID" value="KQL21674.1"/>
    <property type="molecule type" value="Genomic_DNA"/>
</dbReference>
<name>A0A0Q3VK44_9BACI</name>
<dbReference type="PRINTS" id="PR00368">
    <property type="entry name" value="FADPNR"/>
</dbReference>
<dbReference type="GO" id="GO:0016491">
    <property type="term" value="F:oxidoreductase activity"/>
    <property type="evidence" value="ECO:0007669"/>
    <property type="project" value="InterPro"/>
</dbReference>
<dbReference type="Proteomes" id="UP000050996">
    <property type="component" value="Unassembled WGS sequence"/>
</dbReference>
<dbReference type="Gene3D" id="3.50.50.60">
    <property type="entry name" value="FAD/NAD(P)-binding domain"/>
    <property type="match status" value="1"/>
</dbReference>
<dbReference type="STRING" id="1637975.AN957_26040"/>
<comment type="caution">
    <text evidence="2">The sequence shown here is derived from an EMBL/GenBank/DDBJ whole genome shotgun (WGS) entry which is preliminary data.</text>
</comment>